<accession>A0A2I7QME9</accession>
<evidence type="ECO:0000313" key="1">
    <source>
        <dbReference type="EMBL" id="AUR82564.1"/>
    </source>
</evidence>
<dbReference type="Proteomes" id="UP000269377">
    <property type="component" value="Segment"/>
</dbReference>
<dbReference type="Gene3D" id="1.10.10.10">
    <property type="entry name" value="Winged helix-like DNA-binding domain superfamily/Winged helix DNA-binding domain"/>
    <property type="match status" value="1"/>
</dbReference>
<proteinExistence type="predicted"/>
<organism evidence="1 2">
    <name type="scientific">Vibrio phage 1.025.O._10N.222.46.B6</name>
    <dbReference type="NCBI Taxonomy" id="1881420"/>
    <lineage>
        <taxon>Viruses</taxon>
        <taxon>Duplodnaviria</taxon>
        <taxon>Heunggongvirae</taxon>
        <taxon>Uroviricota</taxon>
        <taxon>Caudoviricetes</taxon>
        <taxon>Schitoviridae</taxon>
        <taxon>Pontosvirinae</taxon>
        <taxon>Nahantvirus</taxon>
        <taxon>Nahantvirus 49C7</taxon>
    </lineage>
</organism>
<reference evidence="1 2" key="1">
    <citation type="submission" date="2017-11" db="EMBL/GenBank/DDBJ databases">
        <title>A major lineage of nontailed dsDNA viruses as unrecognized killers of marine bacteria.</title>
        <authorList>
            <person name="Kauffman K.M."/>
            <person name="Hussain F.A."/>
            <person name="Yang J."/>
            <person name="Arevalo P."/>
            <person name="Brown J.M."/>
            <person name="Chang W.K."/>
            <person name="VanInsberghe D."/>
            <person name="Elsherbini J."/>
            <person name="Cutler M.B."/>
            <person name="Kelly L."/>
            <person name="Polz M.F."/>
        </authorList>
    </citation>
    <scope>NUCLEOTIDE SEQUENCE [LARGE SCALE GENOMIC DNA]</scope>
</reference>
<evidence type="ECO:0000313" key="2">
    <source>
        <dbReference type="Proteomes" id="UP000269377"/>
    </source>
</evidence>
<dbReference type="EMBL" id="MG592409">
    <property type="protein sequence ID" value="AUR82564.1"/>
    <property type="molecule type" value="Genomic_DNA"/>
</dbReference>
<dbReference type="InterPro" id="IPR036388">
    <property type="entry name" value="WH-like_DNA-bd_sf"/>
</dbReference>
<name>A0A2I7QME9_9CAUD</name>
<sequence>MSDRLKPTVAGVGYLGEGDYPATNSKGQSVKCYAMWRNMLARCYVEHDPAFRWYGGKGITVCDEWHCYQTFAAWVAKHFIEGYQLDKDTKVPGSKVYSPDTCTFINAKANSIAASAKHYVFLDPKGNRVEIYNLHQFCKDHGLHTGHMSDVHNSKNRSHKKWTKA</sequence>
<protein>
    <submittedName>
        <fullName evidence="1">Uncharacterized protein</fullName>
    </submittedName>
</protein>
<gene>
    <name evidence="1" type="ORF">NVP1025O_081</name>
</gene>